<evidence type="ECO:0000313" key="1">
    <source>
        <dbReference type="EMBL" id="CAA9504776.1"/>
    </source>
</evidence>
<dbReference type="EMBL" id="CADCVW010000067">
    <property type="protein sequence ID" value="CAA9504776.1"/>
    <property type="molecule type" value="Genomic_DNA"/>
</dbReference>
<name>A0A6J4STD0_9SPHN</name>
<gene>
    <name evidence="1" type="ORF">AVDCRST_MAG39-1612</name>
</gene>
<accession>A0A6J4STD0</accession>
<sequence>ERPGELLDDGDGRVPGVALEVADVRLVDPRRVGETFL</sequence>
<reference evidence="1" key="1">
    <citation type="submission" date="2020-02" db="EMBL/GenBank/DDBJ databases">
        <authorList>
            <person name="Meier V. D."/>
        </authorList>
    </citation>
    <scope>NUCLEOTIDE SEQUENCE</scope>
    <source>
        <strain evidence="1">AVDCRST_MAG39</strain>
    </source>
</reference>
<dbReference type="AlphaFoldDB" id="A0A6J4STD0"/>
<organism evidence="1">
    <name type="scientific">uncultured Sphingomonadaceae bacterium</name>
    <dbReference type="NCBI Taxonomy" id="169976"/>
    <lineage>
        <taxon>Bacteria</taxon>
        <taxon>Pseudomonadati</taxon>
        <taxon>Pseudomonadota</taxon>
        <taxon>Alphaproteobacteria</taxon>
        <taxon>Sphingomonadales</taxon>
        <taxon>Sphingomonadaceae</taxon>
        <taxon>environmental samples</taxon>
    </lineage>
</organism>
<proteinExistence type="predicted"/>
<feature type="non-terminal residue" evidence="1">
    <location>
        <position position="37"/>
    </location>
</feature>
<feature type="non-terminal residue" evidence="1">
    <location>
        <position position="1"/>
    </location>
</feature>
<protein>
    <submittedName>
        <fullName evidence="1">Uncharacterized protein</fullName>
    </submittedName>
</protein>